<gene>
    <name evidence="2" type="ORF">ACFFNX_08705</name>
</gene>
<evidence type="ECO:0000256" key="1">
    <source>
        <dbReference type="SAM" id="MobiDB-lite"/>
    </source>
</evidence>
<evidence type="ECO:0000313" key="2">
    <source>
        <dbReference type="EMBL" id="MFB9832265.1"/>
    </source>
</evidence>
<dbReference type="Proteomes" id="UP001589627">
    <property type="component" value="Unassembled WGS sequence"/>
</dbReference>
<accession>A0ABV5YB81</accession>
<dbReference type="EMBL" id="JBHLZP010000043">
    <property type="protein sequence ID" value="MFB9832265.1"/>
    <property type="molecule type" value="Genomic_DNA"/>
</dbReference>
<proteinExistence type="predicted"/>
<organism evidence="2 3">
    <name type="scientific">Actinoallomurus acaciae</name>
    <dbReference type="NCBI Taxonomy" id="502577"/>
    <lineage>
        <taxon>Bacteria</taxon>
        <taxon>Bacillati</taxon>
        <taxon>Actinomycetota</taxon>
        <taxon>Actinomycetes</taxon>
        <taxon>Streptosporangiales</taxon>
        <taxon>Thermomonosporaceae</taxon>
        <taxon>Actinoallomurus</taxon>
    </lineage>
</organism>
<protein>
    <submittedName>
        <fullName evidence="2">Uncharacterized protein</fullName>
    </submittedName>
</protein>
<name>A0ABV5YB81_9ACTN</name>
<feature type="region of interest" description="Disordered" evidence="1">
    <location>
        <begin position="49"/>
        <end position="70"/>
    </location>
</feature>
<comment type="caution">
    <text evidence="2">The sequence shown here is derived from an EMBL/GenBank/DDBJ whole genome shotgun (WGS) entry which is preliminary data.</text>
</comment>
<evidence type="ECO:0000313" key="3">
    <source>
        <dbReference type="Proteomes" id="UP001589627"/>
    </source>
</evidence>
<sequence length="70" mass="6987">MGSETVPGSADTGNRAGSVAALYAKAHGKYKPHLVTSCKITGGGDSVHDIQDGTLQIGPRAGAGRPGSRP</sequence>
<reference evidence="2 3" key="1">
    <citation type="submission" date="2024-09" db="EMBL/GenBank/DDBJ databases">
        <authorList>
            <person name="Sun Q."/>
            <person name="Mori K."/>
        </authorList>
    </citation>
    <scope>NUCLEOTIDE SEQUENCE [LARGE SCALE GENOMIC DNA]</scope>
    <source>
        <strain evidence="2 3">TBRC 0563</strain>
    </source>
</reference>
<feature type="compositionally biased region" description="Low complexity" evidence="1">
    <location>
        <begin position="58"/>
        <end position="70"/>
    </location>
</feature>
<keyword evidence="3" id="KW-1185">Reference proteome</keyword>
<dbReference type="RefSeq" id="WP_378197859.1">
    <property type="nucleotide sequence ID" value="NZ_JBHLZP010000043.1"/>
</dbReference>